<keyword evidence="6" id="KW-0249">Electron transport</keyword>
<keyword evidence="8" id="KW-0560">Oxidoreductase</keyword>
<keyword evidence="3" id="KW-0813">Transport</keyword>
<dbReference type="PANTHER" id="PTHR36835:SF1">
    <property type="entry name" value="CYTOCHROME BO(3) UBIQUINOL OXIDASE SUBUNIT 4"/>
    <property type="match status" value="1"/>
</dbReference>
<keyword evidence="13" id="KW-1185">Reference proteome</keyword>
<comment type="subcellular location">
    <subcellularLocation>
        <location evidence="1">Cell membrane</location>
        <topology evidence="1">Multi-pass membrane protein</topology>
    </subcellularLocation>
</comment>
<evidence type="ECO:0000256" key="2">
    <source>
        <dbReference type="ARBA" id="ARBA00008079"/>
    </source>
</evidence>
<dbReference type="InterPro" id="IPR050968">
    <property type="entry name" value="Cytochrome_c_oxidase_bac_sub4"/>
</dbReference>
<name>A0ABT9U9L1_PAEHA</name>
<keyword evidence="4" id="KW-1003">Cell membrane</keyword>
<keyword evidence="7 11" id="KW-1133">Transmembrane helix</keyword>
<evidence type="ECO:0000256" key="7">
    <source>
        <dbReference type="ARBA" id="ARBA00022989"/>
    </source>
</evidence>
<dbReference type="RefSeq" id="WP_307208398.1">
    <property type="nucleotide sequence ID" value="NZ_JAUSSU010000018.1"/>
</dbReference>
<dbReference type="Pfam" id="PF03626">
    <property type="entry name" value="COX4_pro"/>
    <property type="match status" value="1"/>
</dbReference>
<dbReference type="PANTHER" id="PTHR36835">
    <property type="entry name" value="CYTOCHROME BO(3) UBIQUINOL OXIDASE SUBUNIT 4"/>
    <property type="match status" value="1"/>
</dbReference>
<comment type="caution">
    <text evidence="12">The sequence shown here is derived from an EMBL/GenBank/DDBJ whole genome shotgun (WGS) entry which is preliminary data.</text>
</comment>
<dbReference type="NCBIfam" id="TIGR02847">
    <property type="entry name" value="CyoD"/>
    <property type="match status" value="1"/>
</dbReference>
<dbReference type="EMBL" id="JAUSSU010000018">
    <property type="protein sequence ID" value="MDQ0116344.1"/>
    <property type="molecule type" value="Genomic_DNA"/>
</dbReference>
<evidence type="ECO:0000256" key="4">
    <source>
        <dbReference type="ARBA" id="ARBA00022475"/>
    </source>
</evidence>
<evidence type="ECO:0000256" key="8">
    <source>
        <dbReference type="ARBA" id="ARBA00023002"/>
    </source>
</evidence>
<sequence length="119" mass="13145">MANHNAHNAHDAQHGNVGHGSHEHSGSMKSYVIGFLLSIVLTIIPLVVVMNDLLSKSGTTLLILIMAVLQFAVQLLFFMHIRDEEKPRFNLMALIFGLVILLTIVAGSIWIMTYNTVAH</sequence>
<evidence type="ECO:0000313" key="13">
    <source>
        <dbReference type="Proteomes" id="UP001229346"/>
    </source>
</evidence>
<dbReference type="Proteomes" id="UP001229346">
    <property type="component" value="Unassembled WGS sequence"/>
</dbReference>
<dbReference type="InterPro" id="IPR014210">
    <property type="entry name" value="Cyt_o_ubiqinol_oxidase_su4"/>
</dbReference>
<keyword evidence="5 11" id="KW-0812">Transmembrane</keyword>
<feature type="transmembrane region" description="Helical" evidence="11">
    <location>
        <begin position="61"/>
        <end position="79"/>
    </location>
</feature>
<feature type="region of interest" description="Disordered" evidence="10">
    <location>
        <begin position="1"/>
        <end position="23"/>
    </location>
</feature>
<organism evidence="12 13">
    <name type="scientific">Paenibacillus harenae</name>
    <dbReference type="NCBI Taxonomy" id="306543"/>
    <lineage>
        <taxon>Bacteria</taxon>
        <taxon>Bacillati</taxon>
        <taxon>Bacillota</taxon>
        <taxon>Bacilli</taxon>
        <taxon>Bacillales</taxon>
        <taxon>Paenibacillaceae</taxon>
        <taxon>Paenibacillus</taxon>
    </lineage>
</organism>
<evidence type="ECO:0000313" key="12">
    <source>
        <dbReference type="EMBL" id="MDQ0116344.1"/>
    </source>
</evidence>
<evidence type="ECO:0000256" key="3">
    <source>
        <dbReference type="ARBA" id="ARBA00022448"/>
    </source>
</evidence>
<keyword evidence="9 11" id="KW-0472">Membrane</keyword>
<evidence type="ECO:0000256" key="1">
    <source>
        <dbReference type="ARBA" id="ARBA00004651"/>
    </source>
</evidence>
<gene>
    <name evidence="12" type="ORF">J2T15_005820</name>
</gene>
<protein>
    <submittedName>
        <fullName evidence="12">Cytochrome o ubiquinol oxidase operon protein cyoD</fullName>
    </submittedName>
</protein>
<proteinExistence type="inferred from homology"/>
<reference evidence="12 13" key="1">
    <citation type="submission" date="2023-07" db="EMBL/GenBank/DDBJ databases">
        <title>Sorghum-associated microbial communities from plants grown in Nebraska, USA.</title>
        <authorList>
            <person name="Schachtman D."/>
        </authorList>
    </citation>
    <scope>NUCLEOTIDE SEQUENCE [LARGE SCALE GENOMIC DNA]</scope>
    <source>
        <strain evidence="12 13">CC482</strain>
    </source>
</reference>
<evidence type="ECO:0000256" key="5">
    <source>
        <dbReference type="ARBA" id="ARBA00022692"/>
    </source>
</evidence>
<comment type="similarity">
    <text evidence="2">Belongs to the cytochrome c oxidase bacterial subunit 4 family.</text>
</comment>
<evidence type="ECO:0000256" key="6">
    <source>
        <dbReference type="ARBA" id="ARBA00022982"/>
    </source>
</evidence>
<feature type="transmembrane region" description="Helical" evidence="11">
    <location>
        <begin position="31"/>
        <end position="49"/>
    </location>
</feature>
<evidence type="ECO:0000256" key="9">
    <source>
        <dbReference type="ARBA" id="ARBA00023136"/>
    </source>
</evidence>
<evidence type="ECO:0000256" key="10">
    <source>
        <dbReference type="SAM" id="MobiDB-lite"/>
    </source>
</evidence>
<dbReference type="InterPro" id="IPR005171">
    <property type="entry name" value="Cyt_c_oxidase_su4_prok"/>
</dbReference>
<feature type="transmembrane region" description="Helical" evidence="11">
    <location>
        <begin position="91"/>
        <end position="112"/>
    </location>
</feature>
<evidence type="ECO:0000256" key="11">
    <source>
        <dbReference type="SAM" id="Phobius"/>
    </source>
</evidence>
<accession>A0ABT9U9L1</accession>